<evidence type="ECO:0000313" key="5">
    <source>
        <dbReference type="EMBL" id="TNY30549.1"/>
    </source>
</evidence>
<sequence length="318" mass="35011">MTRLAAIVVTYNRLDQLTRTVERLLAAPEAHLARLLVVDNASTDGTAAWLAAQADPRLEVLRLEVNGGGAGGFEAGMRHLRDGMDPDWYLLMDDDGRPAPGALAAFHGNDRSSREGWAAAVTYPSGAICEMNRPWVNPFWHGRAFLTALTKGRAGYHLSDAAYEADTPTPIDGTSFVGLFLSRDAVEKAGLPDPRLFLYGDDVLYTLSLTALGGRIAFDPALRFEHDTLPFSPGTEPLRPLWKVYYYQRNLLLAYRKAAGPLFFRPLLLMVLPRWRRAAALYGADAEAYARVSARAVRDGLARRRDLTHAEVMALAEG</sequence>
<comment type="similarity">
    <text evidence="1">Belongs to the glycosyltransferase 2 family.</text>
</comment>
<gene>
    <name evidence="5" type="ORF">FHY64_19690</name>
</gene>
<dbReference type="InterPro" id="IPR029044">
    <property type="entry name" value="Nucleotide-diphossugar_trans"/>
</dbReference>
<organism evidence="5 6">
    <name type="scientific">Pelagovum pacificum</name>
    <dbReference type="NCBI Taxonomy" id="2588711"/>
    <lineage>
        <taxon>Bacteria</taxon>
        <taxon>Pseudomonadati</taxon>
        <taxon>Pseudomonadota</taxon>
        <taxon>Alphaproteobacteria</taxon>
        <taxon>Rhodobacterales</taxon>
        <taxon>Paracoccaceae</taxon>
        <taxon>Pelagovum</taxon>
    </lineage>
</organism>
<dbReference type="Gene3D" id="3.90.550.10">
    <property type="entry name" value="Spore Coat Polysaccharide Biosynthesis Protein SpsA, Chain A"/>
    <property type="match status" value="1"/>
</dbReference>
<evidence type="ECO:0000256" key="3">
    <source>
        <dbReference type="ARBA" id="ARBA00022679"/>
    </source>
</evidence>
<keyword evidence="3 5" id="KW-0808">Transferase</keyword>
<dbReference type="RefSeq" id="WP_140197602.1">
    <property type="nucleotide sequence ID" value="NZ_CP065916.1"/>
</dbReference>
<evidence type="ECO:0000256" key="2">
    <source>
        <dbReference type="ARBA" id="ARBA00022676"/>
    </source>
</evidence>
<dbReference type="Proteomes" id="UP000314011">
    <property type="component" value="Unassembled WGS sequence"/>
</dbReference>
<reference evidence="5 6" key="1">
    <citation type="submission" date="2019-06" db="EMBL/GenBank/DDBJ databases">
        <title>Genome of new Rhodobacteraceae sp. SM1903.</title>
        <authorList>
            <person name="Ren X."/>
        </authorList>
    </citation>
    <scope>NUCLEOTIDE SEQUENCE [LARGE SCALE GENOMIC DNA]</scope>
    <source>
        <strain evidence="5 6">SM1903</strain>
    </source>
</reference>
<dbReference type="AlphaFoldDB" id="A0A5C5G771"/>
<name>A0A5C5G771_9RHOB</name>
<proteinExistence type="inferred from homology"/>
<dbReference type="SUPFAM" id="SSF53448">
    <property type="entry name" value="Nucleotide-diphospho-sugar transferases"/>
    <property type="match status" value="1"/>
</dbReference>
<evidence type="ECO:0000256" key="1">
    <source>
        <dbReference type="ARBA" id="ARBA00006739"/>
    </source>
</evidence>
<feature type="domain" description="Glycosyltransferase 2-like" evidence="4">
    <location>
        <begin position="7"/>
        <end position="104"/>
    </location>
</feature>
<evidence type="ECO:0000259" key="4">
    <source>
        <dbReference type="Pfam" id="PF00535"/>
    </source>
</evidence>
<dbReference type="PANTHER" id="PTHR43179:SF12">
    <property type="entry name" value="GALACTOFURANOSYLTRANSFERASE GLFT2"/>
    <property type="match status" value="1"/>
</dbReference>
<accession>A0A5C5G771</accession>
<keyword evidence="6" id="KW-1185">Reference proteome</keyword>
<dbReference type="Pfam" id="PF00535">
    <property type="entry name" value="Glycos_transf_2"/>
    <property type="match status" value="1"/>
</dbReference>
<dbReference type="InterPro" id="IPR001173">
    <property type="entry name" value="Glyco_trans_2-like"/>
</dbReference>
<keyword evidence="2" id="KW-0328">Glycosyltransferase</keyword>
<comment type="caution">
    <text evidence="5">The sequence shown here is derived from an EMBL/GenBank/DDBJ whole genome shotgun (WGS) entry which is preliminary data.</text>
</comment>
<dbReference type="EMBL" id="VFFF01000005">
    <property type="protein sequence ID" value="TNY30549.1"/>
    <property type="molecule type" value="Genomic_DNA"/>
</dbReference>
<evidence type="ECO:0000313" key="6">
    <source>
        <dbReference type="Proteomes" id="UP000314011"/>
    </source>
</evidence>
<dbReference type="PANTHER" id="PTHR43179">
    <property type="entry name" value="RHAMNOSYLTRANSFERASE WBBL"/>
    <property type="match status" value="1"/>
</dbReference>
<dbReference type="OrthoDB" id="7665907at2"/>
<protein>
    <submittedName>
        <fullName evidence="5">Glycosyltransferase</fullName>
    </submittedName>
</protein>
<dbReference type="GO" id="GO:0016757">
    <property type="term" value="F:glycosyltransferase activity"/>
    <property type="evidence" value="ECO:0007669"/>
    <property type="project" value="UniProtKB-KW"/>
</dbReference>